<dbReference type="PATRIC" id="fig|652.5.peg.2700"/>
<dbReference type="InterPro" id="IPR027417">
    <property type="entry name" value="P-loop_NTPase"/>
</dbReference>
<dbReference type="AlphaFoldDB" id="A0A0S2SJ62"/>
<dbReference type="InterPro" id="IPR003439">
    <property type="entry name" value="ABC_transporter-like_ATP-bd"/>
</dbReference>
<proteinExistence type="predicted"/>
<evidence type="ECO:0000259" key="4">
    <source>
        <dbReference type="PROSITE" id="PS50893"/>
    </source>
</evidence>
<dbReference type="CDD" id="cd03255">
    <property type="entry name" value="ABC_MJ0796_LolCDE_FtsE"/>
    <property type="match status" value="1"/>
</dbReference>
<dbReference type="InterPro" id="IPR017871">
    <property type="entry name" value="ABC_transporter-like_CS"/>
</dbReference>
<accession>A0A0S2SJ62</accession>
<dbReference type="GO" id="GO:0005886">
    <property type="term" value="C:plasma membrane"/>
    <property type="evidence" value="ECO:0007669"/>
    <property type="project" value="TreeGrafter"/>
</dbReference>
<feature type="domain" description="ABC transporter" evidence="4">
    <location>
        <begin position="9"/>
        <end position="229"/>
    </location>
</feature>
<dbReference type="InterPro" id="IPR003593">
    <property type="entry name" value="AAA+_ATPase"/>
</dbReference>
<gene>
    <name evidence="5" type="ORF">WL1483_4703</name>
</gene>
<evidence type="ECO:0000313" key="5">
    <source>
        <dbReference type="EMBL" id="ALP41714.1"/>
    </source>
</evidence>
<dbReference type="SUPFAM" id="SSF52540">
    <property type="entry name" value="P-loop containing nucleoside triphosphate hydrolases"/>
    <property type="match status" value="1"/>
</dbReference>
<reference evidence="5 6" key="2">
    <citation type="journal article" date="2016" name="Genome Announc.">
        <title>Complete Genome Sequence of the Highly Virulent Aeromonas schubertii Strain WL1483, Isolated from Diseased Snakehead Fish (Channa argus) in China.</title>
        <authorList>
            <person name="Liu L."/>
            <person name="Li N."/>
            <person name="Zhang D."/>
            <person name="Fu X."/>
            <person name="Shi C."/>
            <person name="Lin Q."/>
            <person name="Hao G."/>
        </authorList>
    </citation>
    <scope>NUCLEOTIDE SEQUENCE [LARGE SCALE GENOMIC DNA]</scope>
    <source>
        <strain evidence="5 6">WL1483</strain>
    </source>
</reference>
<evidence type="ECO:0000256" key="1">
    <source>
        <dbReference type="ARBA" id="ARBA00022448"/>
    </source>
</evidence>
<dbReference type="PANTHER" id="PTHR24220">
    <property type="entry name" value="IMPORT ATP-BINDING PROTEIN"/>
    <property type="match status" value="1"/>
</dbReference>
<dbReference type="InterPro" id="IPR017911">
    <property type="entry name" value="MacB-like_ATP-bd"/>
</dbReference>
<dbReference type="SMART" id="SM00382">
    <property type="entry name" value="AAA"/>
    <property type="match status" value="1"/>
</dbReference>
<sequence>MTWLDIPMITLSGVRKCFDTGRQSLTLFTGLDLTLDPARLHLLLGQSGSGKSTLLRLIAGLERPDAGTITLDEIRLDTLAADPMARLRGRHFGIVYQEYNLLPTLKVWENLALALEVNRLPVDQGAIMALLDRLGVATQADRFPDTLSGGQRQRVALARALIHRPRWILADEPTGSLDEANAAQVMDLLVAAVREQGCGLLLVSHNPAYGALADRVLHLEGGALHESRP</sequence>
<evidence type="ECO:0000256" key="3">
    <source>
        <dbReference type="ARBA" id="ARBA00022840"/>
    </source>
</evidence>
<organism evidence="5 6">
    <name type="scientific">Aeromonas schubertii</name>
    <dbReference type="NCBI Taxonomy" id="652"/>
    <lineage>
        <taxon>Bacteria</taxon>
        <taxon>Pseudomonadati</taxon>
        <taxon>Pseudomonadota</taxon>
        <taxon>Gammaproteobacteria</taxon>
        <taxon>Aeromonadales</taxon>
        <taxon>Aeromonadaceae</taxon>
        <taxon>Aeromonas</taxon>
    </lineage>
</organism>
<reference evidence="6" key="1">
    <citation type="submission" date="2015-10" db="EMBL/GenBank/DDBJ databases">
        <title>Complete Genome Sequence of Aeromonas schubertii strain WL1483.</title>
        <authorList>
            <person name="Liu L."/>
        </authorList>
    </citation>
    <scope>NUCLEOTIDE SEQUENCE [LARGE SCALE GENOMIC DNA]</scope>
    <source>
        <strain evidence="6">WL1483</strain>
    </source>
</reference>
<keyword evidence="2" id="KW-0547">Nucleotide-binding</keyword>
<keyword evidence="3 5" id="KW-0067">ATP-binding</keyword>
<dbReference type="Proteomes" id="UP000058114">
    <property type="component" value="Chromosome"/>
</dbReference>
<dbReference type="GO" id="GO:0022857">
    <property type="term" value="F:transmembrane transporter activity"/>
    <property type="evidence" value="ECO:0007669"/>
    <property type="project" value="TreeGrafter"/>
</dbReference>
<dbReference type="PANTHER" id="PTHR24220:SF659">
    <property type="entry name" value="TRANSPORTER, PUTATIVE-RELATED"/>
    <property type="match status" value="1"/>
</dbReference>
<dbReference type="KEGG" id="asr:WL1483_4703"/>
<dbReference type="Pfam" id="PF00005">
    <property type="entry name" value="ABC_tran"/>
    <property type="match status" value="1"/>
</dbReference>
<dbReference type="InterPro" id="IPR015854">
    <property type="entry name" value="ABC_transpr_LolD-like"/>
</dbReference>
<name>A0A0S2SJ62_9GAMM</name>
<dbReference type="PROSITE" id="PS50893">
    <property type="entry name" value="ABC_TRANSPORTER_2"/>
    <property type="match status" value="1"/>
</dbReference>
<dbReference type="EMBL" id="CP013067">
    <property type="protein sequence ID" value="ALP41714.1"/>
    <property type="molecule type" value="Genomic_DNA"/>
</dbReference>
<dbReference type="Gene3D" id="3.40.50.300">
    <property type="entry name" value="P-loop containing nucleotide triphosphate hydrolases"/>
    <property type="match status" value="1"/>
</dbReference>
<keyword evidence="5" id="KW-0449">Lipoprotein</keyword>
<dbReference type="GO" id="GO:0016887">
    <property type="term" value="F:ATP hydrolysis activity"/>
    <property type="evidence" value="ECO:0007669"/>
    <property type="project" value="InterPro"/>
</dbReference>
<evidence type="ECO:0000256" key="2">
    <source>
        <dbReference type="ARBA" id="ARBA00022741"/>
    </source>
</evidence>
<protein>
    <submittedName>
        <fullName evidence="5">Lipoprotein-releasing system ATP-binding protein LolD</fullName>
    </submittedName>
</protein>
<evidence type="ECO:0000313" key="6">
    <source>
        <dbReference type="Proteomes" id="UP000058114"/>
    </source>
</evidence>
<dbReference type="GO" id="GO:0005524">
    <property type="term" value="F:ATP binding"/>
    <property type="evidence" value="ECO:0007669"/>
    <property type="project" value="UniProtKB-KW"/>
</dbReference>
<keyword evidence="1" id="KW-0813">Transport</keyword>
<dbReference type="PROSITE" id="PS00211">
    <property type="entry name" value="ABC_TRANSPORTER_1"/>
    <property type="match status" value="1"/>
</dbReference>